<keyword evidence="1" id="KW-0378">Hydrolase</keyword>
<dbReference type="EMBL" id="JBBKAR010000050">
    <property type="protein sequence ID" value="MEJ8306190.1"/>
    <property type="molecule type" value="Genomic_DNA"/>
</dbReference>
<accession>A0ACC6PH40</accession>
<comment type="caution">
    <text evidence="1">The sequence shown here is derived from an EMBL/GenBank/DDBJ whole genome shotgun (WGS) entry which is preliminary data.</text>
</comment>
<reference evidence="1" key="1">
    <citation type="submission" date="2024-03" db="EMBL/GenBank/DDBJ databases">
        <title>Whole genome sequecning of epiphytes from Marcgravia umbellata leaves.</title>
        <authorList>
            <person name="Kumar G."/>
            <person name="Savka M.A."/>
        </authorList>
    </citation>
    <scope>NUCLEOTIDE SEQUENCE</scope>
    <source>
        <strain evidence="1">RIT_BL5</strain>
    </source>
</reference>
<organism evidence="1 2">
    <name type="scientific">Saccharibacillus sacchari</name>
    <dbReference type="NCBI Taxonomy" id="456493"/>
    <lineage>
        <taxon>Bacteria</taxon>
        <taxon>Bacillati</taxon>
        <taxon>Bacillota</taxon>
        <taxon>Bacilli</taxon>
        <taxon>Bacillales</taxon>
        <taxon>Paenibacillaceae</taxon>
        <taxon>Saccharibacillus</taxon>
    </lineage>
</organism>
<sequence>MGNESLKAATVSIQIDLSAKHQTFEGWGTSLAWWANVLGGWSEARRREIVEKLYSAEVGIGMNIARYNIGGTQDADDPYLDFGKAILSFQNQDGSWDWSRDANQREIVELIRSLADEPIFEAFSNCPPWWMTLAYDPQQPDGAQGATTGGIDGGDNLKPGSEREFARYLVEVVRYFRDEYGLTFRTLAPFNEPVAGWWKHRITKQEGAQIRPEQQQIVIREAAKALREAGLSDTSISASDESFVEMALHTWNAFSPEVKALIPQVNTHTYNDPSYNPESFMKAVTSDGKKLWMSEVGFENGAHPTDDPYSMAGAKRLAQGITRDLKTMRSEAWVYWQAVESNVSTWGLIFAPFEHNESESYSMYKQYYALGNYSKFIRPGSIIVHNDGDKSLAALDPAANRLTIVTYNDNDTESASYAYQLQGLDSVEDAASLQVRLYRTTAEEDLAELQSITLENGSFTATAAPGSVTTYVIDLVTATT</sequence>
<protein>
    <submittedName>
        <fullName evidence="1">Glycoside hydrolase</fullName>
    </submittedName>
</protein>
<proteinExistence type="predicted"/>
<gene>
    <name evidence="1" type="ORF">WKI47_19990</name>
</gene>
<evidence type="ECO:0000313" key="1">
    <source>
        <dbReference type="EMBL" id="MEJ8306190.1"/>
    </source>
</evidence>
<evidence type="ECO:0000313" key="2">
    <source>
        <dbReference type="Proteomes" id="UP001380953"/>
    </source>
</evidence>
<dbReference type="Proteomes" id="UP001380953">
    <property type="component" value="Unassembled WGS sequence"/>
</dbReference>
<keyword evidence="2" id="KW-1185">Reference proteome</keyword>
<name>A0ACC6PH40_9BACL</name>